<accession>A0A8T0EFL9</accession>
<evidence type="ECO:0000256" key="1">
    <source>
        <dbReference type="SAM" id="MobiDB-lite"/>
    </source>
</evidence>
<name>A0A8T0EFL9_ARGBR</name>
<evidence type="ECO:0000313" key="3">
    <source>
        <dbReference type="Proteomes" id="UP000807504"/>
    </source>
</evidence>
<feature type="region of interest" description="Disordered" evidence="1">
    <location>
        <begin position="1"/>
        <end position="26"/>
    </location>
</feature>
<gene>
    <name evidence="2" type="ORF">HNY73_019091</name>
</gene>
<sequence>MRSKSAIISSRRERKGSQDACHHQPASSSWCWLTVLRHGPSDGSHPTLVAQCHVFSIFLGSDLLTPPSTPSSTRLFRPTSGRHSETVLQKQTTCGGCDFEA</sequence>
<protein>
    <submittedName>
        <fullName evidence="2">Uncharacterized protein</fullName>
    </submittedName>
</protein>
<dbReference type="AlphaFoldDB" id="A0A8T0EFL9"/>
<dbReference type="EMBL" id="JABXBU010002228">
    <property type="protein sequence ID" value="KAF8771711.1"/>
    <property type="molecule type" value="Genomic_DNA"/>
</dbReference>
<proteinExistence type="predicted"/>
<reference evidence="2" key="2">
    <citation type="submission" date="2020-06" db="EMBL/GenBank/DDBJ databases">
        <authorList>
            <person name="Sheffer M."/>
        </authorList>
    </citation>
    <scope>NUCLEOTIDE SEQUENCE</scope>
</reference>
<dbReference type="Proteomes" id="UP000807504">
    <property type="component" value="Unassembled WGS sequence"/>
</dbReference>
<keyword evidence="3" id="KW-1185">Reference proteome</keyword>
<comment type="caution">
    <text evidence="2">The sequence shown here is derived from an EMBL/GenBank/DDBJ whole genome shotgun (WGS) entry which is preliminary data.</text>
</comment>
<organism evidence="2 3">
    <name type="scientific">Argiope bruennichi</name>
    <name type="common">Wasp spider</name>
    <name type="synonym">Aranea bruennichi</name>
    <dbReference type="NCBI Taxonomy" id="94029"/>
    <lineage>
        <taxon>Eukaryota</taxon>
        <taxon>Metazoa</taxon>
        <taxon>Ecdysozoa</taxon>
        <taxon>Arthropoda</taxon>
        <taxon>Chelicerata</taxon>
        <taxon>Arachnida</taxon>
        <taxon>Araneae</taxon>
        <taxon>Araneomorphae</taxon>
        <taxon>Entelegynae</taxon>
        <taxon>Araneoidea</taxon>
        <taxon>Araneidae</taxon>
        <taxon>Argiope</taxon>
    </lineage>
</organism>
<evidence type="ECO:0000313" key="2">
    <source>
        <dbReference type="EMBL" id="KAF8771711.1"/>
    </source>
</evidence>
<reference evidence="2" key="1">
    <citation type="journal article" date="2020" name="bioRxiv">
        <title>Chromosome-level reference genome of the European wasp spider Argiope bruennichi: a resource for studies on range expansion and evolutionary adaptation.</title>
        <authorList>
            <person name="Sheffer M.M."/>
            <person name="Hoppe A."/>
            <person name="Krehenwinkel H."/>
            <person name="Uhl G."/>
            <person name="Kuss A.W."/>
            <person name="Jensen L."/>
            <person name="Jensen C."/>
            <person name="Gillespie R.G."/>
            <person name="Hoff K.J."/>
            <person name="Prost S."/>
        </authorList>
    </citation>
    <scope>NUCLEOTIDE SEQUENCE</scope>
</reference>